<name>A0A327X244_9GAMM</name>
<evidence type="ECO:0000313" key="3">
    <source>
        <dbReference type="Proteomes" id="UP000249203"/>
    </source>
</evidence>
<dbReference type="EMBL" id="QLMD01000008">
    <property type="protein sequence ID" value="RAJ96513.1"/>
    <property type="molecule type" value="Genomic_DNA"/>
</dbReference>
<evidence type="ECO:0000313" key="2">
    <source>
        <dbReference type="EMBL" id="RUO23740.1"/>
    </source>
</evidence>
<dbReference type="EMBL" id="PIPK01000008">
    <property type="protein sequence ID" value="RUO23740.1"/>
    <property type="molecule type" value="Genomic_DNA"/>
</dbReference>
<dbReference type="Proteomes" id="UP000287865">
    <property type="component" value="Unassembled WGS sequence"/>
</dbReference>
<keyword evidence="4" id="KW-1185">Reference proteome</keyword>
<dbReference type="AlphaFoldDB" id="A0A327X244"/>
<organism evidence="1 3">
    <name type="scientific">Aliidiomarina maris</name>
    <dbReference type="NCBI Taxonomy" id="531312"/>
    <lineage>
        <taxon>Bacteria</taxon>
        <taxon>Pseudomonadati</taxon>
        <taxon>Pseudomonadota</taxon>
        <taxon>Gammaproteobacteria</taxon>
        <taxon>Alteromonadales</taxon>
        <taxon>Idiomarinaceae</taxon>
        <taxon>Aliidiomarina</taxon>
    </lineage>
</organism>
<reference evidence="1 3" key="2">
    <citation type="submission" date="2018-06" db="EMBL/GenBank/DDBJ databases">
        <title>Genomic Encyclopedia of Type Strains, Phase III (KMG-III): the genomes of soil and plant-associated and newly described type strains.</title>
        <authorList>
            <person name="Whitman W."/>
        </authorList>
    </citation>
    <scope>NUCLEOTIDE SEQUENCE [LARGE SCALE GENOMIC DNA]</scope>
    <source>
        <strain evidence="1 3">CGMCC 1.15366</strain>
    </source>
</reference>
<gene>
    <name evidence="1" type="ORF">B0I24_10892</name>
    <name evidence="2" type="ORF">CWE07_09505</name>
</gene>
<dbReference type="Proteomes" id="UP000249203">
    <property type="component" value="Unassembled WGS sequence"/>
</dbReference>
<reference evidence="2 4" key="1">
    <citation type="journal article" date="2018" name="Front. Microbiol.">
        <title>Genome-Based Analysis Reveals the Taxonomy and Diversity of the Family Idiomarinaceae.</title>
        <authorList>
            <person name="Liu Y."/>
            <person name="Lai Q."/>
            <person name="Shao Z."/>
        </authorList>
    </citation>
    <scope>NUCLEOTIDE SEQUENCE [LARGE SCALE GENOMIC DNA]</scope>
    <source>
        <strain evidence="2 4">CF12-14</strain>
    </source>
</reference>
<evidence type="ECO:0000313" key="1">
    <source>
        <dbReference type="EMBL" id="RAJ96513.1"/>
    </source>
</evidence>
<evidence type="ECO:0000313" key="4">
    <source>
        <dbReference type="Proteomes" id="UP000287865"/>
    </source>
</evidence>
<protein>
    <submittedName>
        <fullName evidence="1">Ribosomal S4p-like protein</fullName>
    </submittedName>
</protein>
<dbReference type="RefSeq" id="WP_111569681.1">
    <property type="nucleotide sequence ID" value="NZ_PIPK01000008.1"/>
</dbReference>
<accession>A0A327X244</accession>
<dbReference type="OrthoDB" id="7061360at2"/>
<dbReference type="Pfam" id="PF11993">
    <property type="entry name" value="VC2046"/>
    <property type="match status" value="1"/>
</dbReference>
<sequence length="181" mass="19733">MSQIQQSAQSAATPLLSAEHSLGQRLNQAVQQGRRADFSYLLASLSDNVLEFSAFAPLNPASETPWRPPFAYGPAVPLAVQPHEFTQQPSHDFTTSRVLWRLQHAMHPAGLHIVNDKHHLGADVVANCAHYVQQRLAAQQTEVLPTQTQHTAADGLEDDAPGPADLIDIIDKLRGIDRAVA</sequence>
<proteinExistence type="predicted"/>
<comment type="caution">
    <text evidence="1">The sequence shown here is derived from an EMBL/GenBank/DDBJ whole genome shotgun (WGS) entry which is preliminary data.</text>
</comment>
<dbReference type="InterPro" id="IPR021879">
    <property type="entry name" value="VC2046_fam"/>
</dbReference>